<dbReference type="RefSeq" id="WP_101249533.1">
    <property type="nucleotide sequence ID" value="NZ_PIUM01000004.1"/>
</dbReference>
<evidence type="ECO:0000256" key="4">
    <source>
        <dbReference type="ARBA" id="ARBA00022729"/>
    </source>
</evidence>
<evidence type="ECO:0000256" key="1">
    <source>
        <dbReference type="ARBA" id="ARBA00004418"/>
    </source>
</evidence>
<dbReference type="GO" id="GO:0042626">
    <property type="term" value="F:ATPase-coupled transmembrane transporter activity"/>
    <property type="evidence" value="ECO:0007669"/>
    <property type="project" value="InterPro"/>
</dbReference>
<evidence type="ECO:0000256" key="3">
    <source>
        <dbReference type="ARBA" id="ARBA00022448"/>
    </source>
</evidence>
<keyword evidence="4 5" id="KW-0732">Signal</keyword>
<feature type="signal peptide" evidence="5">
    <location>
        <begin position="1"/>
        <end position="21"/>
    </location>
</feature>
<dbReference type="GO" id="GO:0016020">
    <property type="term" value="C:membrane"/>
    <property type="evidence" value="ECO:0007669"/>
    <property type="project" value="InterPro"/>
</dbReference>
<dbReference type="Gene3D" id="3.40.190.10">
    <property type="entry name" value="Periplasmic binding protein-like II"/>
    <property type="match status" value="2"/>
</dbReference>
<dbReference type="AlphaFoldDB" id="A0A2N3PYL2"/>
<dbReference type="EMBL" id="PIUM01000004">
    <property type="protein sequence ID" value="PKU25478.1"/>
    <property type="molecule type" value="Genomic_DNA"/>
</dbReference>
<dbReference type="OrthoDB" id="7374754at2"/>
<comment type="caution">
    <text evidence="7">The sequence shown here is derived from an EMBL/GenBank/DDBJ whole genome shotgun (WGS) entry which is preliminary data.</text>
</comment>
<dbReference type="InterPro" id="IPR015168">
    <property type="entry name" value="SsuA/THI5"/>
</dbReference>
<reference evidence="8" key="1">
    <citation type="submission" date="2017-12" db="EMBL/GenBank/DDBJ databases">
        <title>Draft genome sequence of Telmatospirillum siberiense 26-4b1T, an acidotolerant peatland alphaproteobacterium potentially involved in sulfur cycling.</title>
        <authorList>
            <person name="Hausmann B."/>
            <person name="Pjevac P."/>
            <person name="Schreck K."/>
            <person name="Herbold C.W."/>
            <person name="Daims H."/>
            <person name="Wagner M."/>
            <person name="Pester M."/>
            <person name="Loy A."/>
        </authorList>
    </citation>
    <scope>NUCLEOTIDE SEQUENCE [LARGE SCALE GENOMIC DNA]</scope>
    <source>
        <strain evidence="8">26-4b1</strain>
    </source>
</reference>
<gene>
    <name evidence="7" type="ORF">CWS72_05265</name>
</gene>
<keyword evidence="3" id="KW-0813">Transport</keyword>
<sequence length="319" mass="33652">MTFPRLLSGLVLLAAFGSAAAAEEVRVATQPIPLYAPLYVAQHKGWLEEELNKARPGTTVKLSYFNAGAPINESFASGLQDIGLLGDTPALIGKSAGIDTRIIGKPSAGPKTIAVIVGVDSPITSARDLKGRKVGVPKASYTEHLLSLVLQGQGLTLKDVEQVNLTNGDIPPAIVAGSIDAGAVWEPILTKFEAQKAVRVLADGTGLKSGLLAIVAGSDFLKNRRDLARAFLRAYARGADFVKANPAEAARLVSDDVKLPPDLAEKVFAKLDFNPVLTAEDIAEFKKTEEYIRGIGLIRSSVDVDAFADRAVASEAGLK</sequence>
<name>A0A2N3PYL2_9PROT</name>
<proteinExistence type="inferred from homology"/>
<feature type="domain" description="Solute-binding protein family 3/N-terminal" evidence="6">
    <location>
        <begin position="24"/>
        <end position="245"/>
    </location>
</feature>
<dbReference type="InterPro" id="IPR001638">
    <property type="entry name" value="Solute-binding_3/MltF_N"/>
</dbReference>
<keyword evidence="8" id="KW-1185">Reference proteome</keyword>
<evidence type="ECO:0000256" key="5">
    <source>
        <dbReference type="SAM" id="SignalP"/>
    </source>
</evidence>
<evidence type="ECO:0000259" key="6">
    <source>
        <dbReference type="SMART" id="SM00062"/>
    </source>
</evidence>
<comment type="subcellular location">
    <subcellularLocation>
        <location evidence="1">Periplasm</location>
    </subcellularLocation>
</comment>
<evidence type="ECO:0000313" key="7">
    <source>
        <dbReference type="EMBL" id="PKU25478.1"/>
    </source>
</evidence>
<dbReference type="GO" id="GO:0042597">
    <property type="term" value="C:periplasmic space"/>
    <property type="evidence" value="ECO:0007669"/>
    <property type="project" value="UniProtKB-SubCell"/>
</dbReference>
<dbReference type="SUPFAM" id="SSF53850">
    <property type="entry name" value="Periplasmic binding protein-like II"/>
    <property type="match status" value="1"/>
</dbReference>
<dbReference type="SMART" id="SM00062">
    <property type="entry name" value="PBPb"/>
    <property type="match status" value="1"/>
</dbReference>
<comment type="similarity">
    <text evidence="2">Belongs to the bacterial solute-binding protein SsuA/TauA family.</text>
</comment>
<evidence type="ECO:0000256" key="2">
    <source>
        <dbReference type="ARBA" id="ARBA00010742"/>
    </source>
</evidence>
<accession>A0A2N3PYL2</accession>
<protein>
    <submittedName>
        <fullName evidence="7">Aliphatic sulfonates ABC transporter substrate-binding protein</fullName>
    </submittedName>
</protein>
<dbReference type="Proteomes" id="UP000233293">
    <property type="component" value="Unassembled WGS sequence"/>
</dbReference>
<evidence type="ECO:0000313" key="8">
    <source>
        <dbReference type="Proteomes" id="UP000233293"/>
    </source>
</evidence>
<dbReference type="Pfam" id="PF09084">
    <property type="entry name" value="NMT1"/>
    <property type="match status" value="1"/>
</dbReference>
<organism evidence="7 8">
    <name type="scientific">Telmatospirillum siberiense</name>
    <dbReference type="NCBI Taxonomy" id="382514"/>
    <lineage>
        <taxon>Bacteria</taxon>
        <taxon>Pseudomonadati</taxon>
        <taxon>Pseudomonadota</taxon>
        <taxon>Alphaproteobacteria</taxon>
        <taxon>Rhodospirillales</taxon>
        <taxon>Rhodospirillaceae</taxon>
        <taxon>Telmatospirillum</taxon>
    </lineage>
</organism>
<dbReference type="PANTHER" id="PTHR30024">
    <property type="entry name" value="ALIPHATIC SULFONATES-BINDING PROTEIN-RELATED"/>
    <property type="match status" value="1"/>
</dbReference>
<dbReference type="InterPro" id="IPR010067">
    <property type="entry name" value="ABC_SsuA_sub-bd"/>
</dbReference>
<feature type="chain" id="PRO_5014704056" evidence="5">
    <location>
        <begin position="22"/>
        <end position="319"/>
    </location>
</feature>
<dbReference type="NCBIfam" id="TIGR01728">
    <property type="entry name" value="SsuA_fam"/>
    <property type="match status" value="1"/>
</dbReference>
<dbReference type="PANTHER" id="PTHR30024:SF42">
    <property type="entry name" value="ALIPHATIC SULFONATES-BINDING PROTEIN-RELATED"/>
    <property type="match status" value="1"/>
</dbReference>